<dbReference type="Proteomes" id="UP001162156">
    <property type="component" value="Unassembled WGS sequence"/>
</dbReference>
<reference evidence="10" key="1">
    <citation type="journal article" date="2023" name="Insect Mol. Biol.">
        <title>Genome sequencing provides insights into the evolution of gene families encoding plant cell wall-degrading enzymes in longhorned beetles.</title>
        <authorList>
            <person name="Shin N.R."/>
            <person name="Okamura Y."/>
            <person name="Kirsch R."/>
            <person name="Pauchet Y."/>
        </authorList>
    </citation>
    <scope>NUCLEOTIDE SEQUENCE</scope>
    <source>
        <strain evidence="10">RBIC_L_NR</strain>
    </source>
</reference>
<comment type="subcellular location">
    <subcellularLocation>
        <location evidence="1">Cytoplasm</location>
        <location evidence="1">Cytosol</location>
    </subcellularLocation>
</comment>
<evidence type="ECO:0000256" key="4">
    <source>
        <dbReference type="ARBA" id="ARBA00022540"/>
    </source>
</evidence>
<accession>A0AAV8XSB9</accession>
<keyword evidence="11" id="KW-1185">Reference proteome</keyword>
<evidence type="ECO:0000256" key="9">
    <source>
        <dbReference type="RuleBase" id="RU003814"/>
    </source>
</evidence>
<organism evidence="10 11">
    <name type="scientific">Rhamnusium bicolor</name>
    <dbReference type="NCBI Taxonomy" id="1586634"/>
    <lineage>
        <taxon>Eukaryota</taxon>
        <taxon>Metazoa</taxon>
        <taxon>Ecdysozoa</taxon>
        <taxon>Arthropoda</taxon>
        <taxon>Hexapoda</taxon>
        <taxon>Insecta</taxon>
        <taxon>Pterygota</taxon>
        <taxon>Neoptera</taxon>
        <taxon>Endopterygota</taxon>
        <taxon>Coleoptera</taxon>
        <taxon>Polyphaga</taxon>
        <taxon>Cucujiformia</taxon>
        <taxon>Chrysomeloidea</taxon>
        <taxon>Cerambycidae</taxon>
        <taxon>Lepturinae</taxon>
        <taxon>Rhagiini</taxon>
        <taxon>Rhamnusium</taxon>
    </lineage>
</organism>
<evidence type="ECO:0000256" key="1">
    <source>
        <dbReference type="ARBA" id="ARBA00004514"/>
    </source>
</evidence>
<evidence type="ECO:0000256" key="2">
    <source>
        <dbReference type="ARBA" id="ARBA00007251"/>
    </source>
</evidence>
<keyword evidence="3" id="KW-0963">Cytoplasm</keyword>
<evidence type="ECO:0000256" key="5">
    <source>
        <dbReference type="ARBA" id="ARBA00022917"/>
    </source>
</evidence>
<dbReference type="AlphaFoldDB" id="A0AAV8XSB9"/>
<sequence length="110" mass="11949">MAGHYWRGGKWSGRLVEAGISCTYVLINAVSFVMSSVTKVILGAHALLTNGYVMSRIGTAQVALVAQAYNKPVLVCCETYKFSERVQTDSFVYNELGKIIVTEYNSGTSG</sequence>
<dbReference type="GO" id="GO:0005829">
    <property type="term" value="C:cytosol"/>
    <property type="evidence" value="ECO:0007669"/>
    <property type="project" value="UniProtKB-SubCell"/>
</dbReference>
<dbReference type="Pfam" id="PF01008">
    <property type="entry name" value="IF-2B"/>
    <property type="match status" value="1"/>
</dbReference>
<evidence type="ECO:0000256" key="6">
    <source>
        <dbReference type="ARBA" id="ARBA00044147"/>
    </source>
</evidence>
<dbReference type="InterPro" id="IPR042529">
    <property type="entry name" value="IF_2B-like_C"/>
</dbReference>
<comment type="subunit">
    <text evidence="8">Component of the translation initiation factor 2B (eIF2B) complex which is a heterodecamer of two sets of five different subunits: alpha, beta, gamma, delta and epsilon. Subunits alpha, beta and delta comprise a regulatory subcomplex and subunits epsilon and gamma comprise a catalytic subcomplex. Within the complex, the hexameric regulatory complex resides at the center, with the two heterodimeric catalytic subcomplexes bound on opposite sides.</text>
</comment>
<proteinExistence type="inferred from homology"/>
<dbReference type="PANTHER" id="PTHR10233:SF14">
    <property type="entry name" value="TRANSLATION INITIATION FACTOR EIF-2B SUBUNIT DELTA"/>
    <property type="match status" value="1"/>
</dbReference>
<keyword evidence="4" id="KW-0396">Initiation factor</keyword>
<evidence type="ECO:0000256" key="8">
    <source>
        <dbReference type="ARBA" id="ARBA00046432"/>
    </source>
</evidence>
<evidence type="ECO:0000256" key="3">
    <source>
        <dbReference type="ARBA" id="ARBA00022490"/>
    </source>
</evidence>
<comment type="similarity">
    <text evidence="2 9">Belongs to the eIF-2B alpha/beta/delta subunits family.</text>
</comment>
<dbReference type="GO" id="GO:0003743">
    <property type="term" value="F:translation initiation factor activity"/>
    <property type="evidence" value="ECO:0007669"/>
    <property type="project" value="UniProtKB-KW"/>
</dbReference>
<dbReference type="PANTHER" id="PTHR10233">
    <property type="entry name" value="TRANSLATION INITIATION FACTOR EIF-2B"/>
    <property type="match status" value="1"/>
</dbReference>
<gene>
    <name evidence="10" type="ORF">NQ314_010405</name>
</gene>
<evidence type="ECO:0000256" key="7">
    <source>
        <dbReference type="ARBA" id="ARBA00044356"/>
    </source>
</evidence>
<protein>
    <recommendedName>
        <fullName evidence="6">Translation initiation factor eIF2B subunit delta</fullName>
    </recommendedName>
    <alternativeName>
        <fullName evidence="7">eIF2B GDP-GTP exchange factor subunit delta</fullName>
    </alternativeName>
</protein>
<evidence type="ECO:0000313" key="10">
    <source>
        <dbReference type="EMBL" id="KAJ8941405.1"/>
    </source>
</evidence>
<dbReference type="InterPro" id="IPR037171">
    <property type="entry name" value="NagB/RpiA_transferase-like"/>
</dbReference>
<comment type="caution">
    <text evidence="10">The sequence shown here is derived from an EMBL/GenBank/DDBJ whole genome shotgun (WGS) entry which is preliminary data.</text>
</comment>
<dbReference type="SUPFAM" id="SSF100950">
    <property type="entry name" value="NagB/RpiA/CoA transferase-like"/>
    <property type="match status" value="1"/>
</dbReference>
<evidence type="ECO:0000313" key="11">
    <source>
        <dbReference type="Proteomes" id="UP001162156"/>
    </source>
</evidence>
<dbReference type="InterPro" id="IPR000649">
    <property type="entry name" value="IF-2B-related"/>
</dbReference>
<keyword evidence="5" id="KW-0648">Protein biosynthesis</keyword>
<dbReference type="Gene3D" id="3.40.50.10470">
    <property type="entry name" value="Translation initiation factor eif-2b, domain 2"/>
    <property type="match status" value="1"/>
</dbReference>
<dbReference type="EMBL" id="JANEYF010002874">
    <property type="protein sequence ID" value="KAJ8941405.1"/>
    <property type="molecule type" value="Genomic_DNA"/>
</dbReference>
<name>A0AAV8XSB9_9CUCU</name>